<dbReference type="InterPro" id="IPR040025">
    <property type="entry name" value="Znf622/Rei1/Reh1"/>
</dbReference>
<dbReference type="PANTHER" id="PTHR13182:SF21">
    <property type="entry name" value="CYTOPLASMIC 60S SUBUNIT BIOGENESIS FACTOR REI1"/>
    <property type="match status" value="1"/>
</dbReference>
<dbReference type="Pfam" id="PF12756">
    <property type="entry name" value="zf-C2H2_2"/>
    <property type="match status" value="1"/>
</dbReference>
<organism evidence="3 4">
    <name type="scientific">Wickerhamomyces pijperi</name>
    <name type="common">Yeast</name>
    <name type="synonym">Pichia pijperi</name>
    <dbReference type="NCBI Taxonomy" id="599730"/>
    <lineage>
        <taxon>Eukaryota</taxon>
        <taxon>Fungi</taxon>
        <taxon>Dikarya</taxon>
        <taxon>Ascomycota</taxon>
        <taxon>Saccharomycotina</taxon>
        <taxon>Saccharomycetes</taxon>
        <taxon>Phaffomycetales</taxon>
        <taxon>Wickerhamomycetaceae</taxon>
        <taxon>Wickerhamomyces</taxon>
    </lineage>
</organism>
<proteinExistence type="predicted"/>
<sequence>MFTCNTCFLQFPTPEDQRAHMKSDWHRYNLKRRVANLPSINEDLFNEKVQKLTINEEQEDIAEKSQSGNNKQITKKEQRKREKEALLEKKRQILEIARKNMLKASSESPQPEIKSESESTTAAEQEPTTTEKQEEVPAPAPAQEESATTKITEAELETLTDDQLAERILAQKVANKVEIPLETCLFCNNTSFPTFEECITHMHKSHGFFIPEQKYLTDKEGLVQYMAEKIGLGNVCIGCNFQGRSIHAVRAHMVAKRHCCIPYDSENEKLEISEFYDFTSTYADADEVEGAWEDVEGEEEEEGDEDQEDEVLPEEVSYSDGVQLHLPSGLKIGHRSLARYFKQNLKPERVLSEGQGTVIAAESRHMMKIADRAALLETKRIWKSEKTDLDRNDRRAAKFINNQPHYRDQLLQ</sequence>
<name>A0A9P8Q5E2_WICPI</name>
<dbReference type="SUPFAM" id="SSF57667">
    <property type="entry name" value="beta-beta-alpha zinc fingers"/>
    <property type="match status" value="1"/>
</dbReference>
<dbReference type="InterPro" id="IPR041661">
    <property type="entry name" value="ZN622/Rei1/Reh1_Znf-C2H2"/>
</dbReference>
<dbReference type="SMART" id="SM00355">
    <property type="entry name" value="ZnF_C2H2"/>
    <property type="match status" value="3"/>
</dbReference>
<feature type="compositionally biased region" description="Low complexity" evidence="1">
    <location>
        <begin position="118"/>
        <end position="128"/>
    </location>
</feature>
<dbReference type="PROSITE" id="PS00028">
    <property type="entry name" value="ZINC_FINGER_C2H2_1"/>
    <property type="match status" value="1"/>
</dbReference>
<dbReference type="InterPro" id="IPR013087">
    <property type="entry name" value="Znf_C2H2_type"/>
</dbReference>
<feature type="compositionally biased region" description="Basic and acidic residues" evidence="1">
    <location>
        <begin position="74"/>
        <end position="85"/>
    </location>
</feature>
<dbReference type="GO" id="GO:0030687">
    <property type="term" value="C:preribosome, large subunit precursor"/>
    <property type="evidence" value="ECO:0007669"/>
    <property type="project" value="TreeGrafter"/>
</dbReference>
<feature type="domain" description="C2H2-type" evidence="2">
    <location>
        <begin position="4"/>
        <end position="26"/>
    </location>
</feature>
<dbReference type="Proteomes" id="UP000774326">
    <property type="component" value="Unassembled WGS sequence"/>
</dbReference>
<comment type="caution">
    <text evidence="3">The sequence shown here is derived from an EMBL/GenBank/DDBJ whole genome shotgun (WGS) entry which is preliminary data.</text>
</comment>
<dbReference type="AlphaFoldDB" id="A0A9P8Q5E2"/>
<evidence type="ECO:0000256" key="1">
    <source>
        <dbReference type="SAM" id="MobiDB-lite"/>
    </source>
</evidence>
<feature type="region of interest" description="Disordered" evidence="1">
    <location>
        <begin position="59"/>
        <end position="85"/>
    </location>
</feature>
<reference evidence="3" key="1">
    <citation type="journal article" date="2021" name="Open Biol.">
        <title>Shared evolutionary footprints suggest mitochondrial oxidative damage underlies multiple complex I losses in fungi.</title>
        <authorList>
            <person name="Schikora-Tamarit M.A."/>
            <person name="Marcet-Houben M."/>
            <person name="Nosek J."/>
            <person name="Gabaldon T."/>
        </authorList>
    </citation>
    <scope>NUCLEOTIDE SEQUENCE</scope>
    <source>
        <strain evidence="3">CBS2887</strain>
    </source>
</reference>
<reference evidence="3" key="2">
    <citation type="submission" date="2021-01" db="EMBL/GenBank/DDBJ databases">
        <authorList>
            <person name="Schikora-Tamarit M.A."/>
        </authorList>
    </citation>
    <scope>NUCLEOTIDE SEQUENCE</scope>
    <source>
        <strain evidence="3">CBS2887</strain>
    </source>
</reference>
<evidence type="ECO:0000259" key="2">
    <source>
        <dbReference type="PROSITE" id="PS00028"/>
    </source>
</evidence>
<gene>
    <name evidence="3" type="ORF">WICPIJ_004614</name>
</gene>
<dbReference type="InterPro" id="IPR036236">
    <property type="entry name" value="Znf_C2H2_sf"/>
</dbReference>
<keyword evidence="4" id="KW-1185">Reference proteome</keyword>
<dbReference type="GO" id="GO:0042273">
    <property type="term" value="P:ribosomal large subunit biogenesis"/>
    <property type="evidence" value="ECO:0007669"/>
    <property type="project" value="TreeGrafter"/>
</dbReference>
<dbReference type="PANTHER" id="PTHR13182">
    <property type="entry name" value="ZINC FINGER PROTEIN 622"/>
    <property type="match status" value="1"/>
</dbReference>
<protein>
    <recommendedName>
        <fullName evidence="2">C2H2-type domain-containing protein</fullName>
    </recommendedName>
</protein>
<evidence type="ECO:0000313" key="3">
    <source>
        <dbReference type="EMBL" id="KAH3684428.1"/>
    </source>
</evidence>
<dbReference type="OrthoDB" id="19329at2759"/>
<evidence type="ECO:0000313" key="4">
    <source>
        <dbReference type="Proteomes" id="UP000774326"/>
    </source>
</evidence>
<accession>A0A9P8Q5E2</accession>
<dbReference type="EMBL" id="JAEUBG010002512">
    <property type="protein sequence ID" value="KAH3684428.1"/>
    <property type="molecule type" value="Genomic_DNA"/>
</dbReference>
<feature type="region of interest" description="Disordered" evidence="1">
    <location>
        <begin position="100"/>
        <end position="150"/>
    </location>
</feature>